<evidence type="ECO:0000256" key="1">
    <source>
        <dbReference type="SAM" id="MobiDB-lite"/>
    </source>
</evidence>
<gene>
    <name evidence="3" type="ORF">BO71DRAFT_435927</name>
</gene>
<dbReference type="AlphaFoldDB" id="A0A319CSY0"/>
<keyword evidence="2" id="KW-0472">Membrane</keyword>
<reference evidence="3 4" key="1">
    <citation type="submission" date="2018-02" db="EMBL/GenBank/DDBJ databases">
        <title>The genomes of Aspergillus section Nigri reveals drivers in fungal speciation.</title>
        <authorList>
            <consortium name="DOE Joint Genome Institute"/>
            <person name="Vesth T.C."/>
            <person name="Nybo J."/>
            <person name="Theobald S."/>
            <person name="Brandl J."/>
            <person name="Frisvad J.C."/>
            <person name="Nielsen K.F."/>
            <person name="Lyhne E.K."/>
            <person name="Kogle M.E."/>
            <person name="Kuo A."/>
            <person name="Riley R."/>
            <person name="Clum A."/>
            <person name="Nolan M."/>
            <person name="Lipzen A."/>
            <person name="Salamov A."/>
            <person name="Henrissat B."/>
            <person name="Wiebenga A."/>
            <person name="De vries R.P."/>
            <person name="Grigoriev I.V."/>
            <person name="Mortensen U.H."/>
            <person name="Andersen M.R."/>
            <person name="Baker S.E."/>
        </authorList>
    </citation>
    <scope>NUCLEOTIDE SEQUENCE [LARGE SCALE GENOMIC DNA]</scope>
    <source>
        <strain evidence="3 4">CBS 707.79</strain>
    </source>
</reference>
<dbReference type="VEuPathDB" id="FungiDB:BO71DRAFT_435927"/>
<keyword evidence="2" id="KW-0812">Transmembrane</keyword>
<evidence type="ECO:0000313" key="4">
    <source>
        <dbReference type="Proteomes" id="UP000247810"/>
    </source>
</evidence>
<dbReference type="Proteomes" id="UP000247810">
    <property type="component" value="Unassembled WGS sequence"/>
</dbReference>
<organism evidence="3 4">
    <name type="scientific">Aspergillus ellipticus CBS 707.79</name>
    <dbReference type="NCBI Taxonomy" id="1448320"/>
    <lineage>
        <taxon>Eukaryota</taxon>
        <taxon>Fungi</taxon>
        <taxon>Dikarya</taxon>
        <taxon>Ascomycota</taxon>
        <taxon>Pezizomycotina</taxon>
        <taxon>Eurotiomycetes</taxon>
        <taxon>Eurotiomycetidae</taxon>
        <taxon>Eurotiales</taxon>
        <taxon>Aspergillaceae</taxon>
        <taxon>Aspergillus</taxon>
        <taxon>Aspergillus subgen. Circumdati</taxon>
    </lineage>
</organism>
<protein>
    <submittedName>
        <fullName evidence="3">Uncharacterized protein</fullName>
    </submittedName>
</protein>
<keyword evidence="2" id="KW-1133">Transmembrane helix</keyword>
<accession>A0A319CSY0</accession>
<evidence type="ECO:0000313" key="3">
    <source>
        <dbReference type="EMBL" id="PYH88264.1"/>
    </source>
</evidence>
<dbReference type="EMBL" id="KZ826111">
    <property type="protein sequence ID" value="PYH88264.1"/>
    <property type="molecule type" value="Genomic_DNA"/>
</dbReference>
<name>A0A319CSY0_9EURO</name>
<sequence length="111" mass="12520">MSRGPQPWTLRATSSAKEPLDALPESHLLRDLGPPSMEPYPDYLRPRQRWYQAGSATRWMVVVGFFLACIVITSGLALYSILLGDFSLHRAYQDKAIPEVPKSRFSANRLS</sequence>
<keyword evidence="4" id="KW-1185">Reference proteome</keyword>
<feature type="region of interest" description="Disordered" evidence="1">
    <location>
        <begin position="1"/>
        <end position="21"/>
    </location>
</feature>
<evidence type="ECO:0000256" key="2">
    <source>
        <dbReference type="SAM" id="Phobius"/>
    </source>
</evidence>
<proteinExistence type="predicted"/>
<feature type="transmembrane region" description="Helical" evidence="2">
    <location>
        <begin position="59"/>
        <end position="82"/>
    </location>
</feature>